<dbReference type="Proteomes" id="UP000322873">
    <property type="component" value="Unassembled WGS sequence"/>
</dbReference>
<name>A0A5M9JTV1_MONFR</name>
<comment type="caution">
    <text evidence="1">The sequence shown here is derived from an EMBL/GenBank/DDBJ whole genome shotgun (WGS) entry which is preliminary data.</text>
</comment>
<dbReference type="AlphaFoldDB" id="A0A5M9JTV1"/>
<dbReference type="EMBL" id="VICG01000005">
    <property type="protein sequence ID" value="KAA8571873.1"/>
    <property type="molecule type" value="Genomic_DNA"/>
</dbReference>
<evidence type="ECO:0000313" key="2">
    <source>
        <dbReference type="Proteomes" id="UP000322873"/>
    </source>
</evidence>
<keyword evidence="2" id="KW-1185">Reference proteome</keyword>
<protein>
    <submittedName>
        <fullName evidence="1">Uncharacterized protein</fullName>
    </submittedName>
</protein>
<evidence type="ECO:0000313" key="1">
    <source>
        <dbReference type="EMBL" id="KAA8571873.1"/>
    </source>
</evidence>
<proteinExistence type="predicted"/>
<sequence length="68" mass="7787">MHPWIYLNGHGLSQSVSAFQIASISRFITGVTPDEIQNHEAVRFSTFQCSVRLHIYKILSQSIRLISR</sequence>
<gene>
    <name evidence="1" type="ORF">EYC84_001827</name>
</gene>
<reference evidence="1 2" key="1">
    <citation type="submission" date="2019-06" db="EMBL/GenBank/DDBJ databases">
        <title>Genome Sequence of the Brown Rot Fungal Pathogen Monilinia fructicola.</title>
        <authorList>
            <person name="De Miccolis Angelini R.M."/>
            <person name="Landi L."/>
            <person name="Abate D."/>
            <person name="Pollastro S."/>
            <person name="Romanazzi G."/>
            <person name="Faretra F."/>
        </authorList>
    </citation>
    <scope>NUCLEOTIDE SEQUENCE [LARGE SCALE GENOMIC DNA]</scope>
    <source>
        <strain evidence="1 2">Mfrc123</strain>
    </source>
</reference>
<organism evidence="1 2">
    <name type="scientific">Monilinia fructicola</name>
    <name type="common">Brown rot fungus</name>
    <name type="synonym">Ciboria fructicola</name>
    <dbReference type="NCBI Taxonomy" id="38448"/>
    <lineage>
        <taxon>Eukaryota</taxon>
        <taxon>Fungi</taxon>
        <taxon>Dikarya</taxon>
        <taxon>Ascomycota</taxon>
        <taxon>Pezizomycotina</taxon>
        <taxon>Leotiomycetes</taxon>
        <taxon>Helotiales</taxon>
        <taxon>Sclerotiniaceae</taxon>
        <taxon>Monilinia</taxon>
    </lineage>
</organism>
<accession>A0A5M9JTV1</accession>